<accession>R2QT68</accession>
<dbReference type="FunFam" id="3.40.50.720:FF:000084">
    <property type="entry name" value="Short-chain dehydrogenase reductase"/>
    <property type="match status" value="1"/>
</dbReference>
<dbReference type="PANTHER" id="PTHR42760">
    <property type="entry name" value="SHORT-CHAIN DEHYDROGENASES/REDUCTASES FAMILY MEMBER"/>
    <property type="match status" value="1"/>
</dbReference>
<evidence type="ECO:0000256" key="2">
    <source>
        <dbReference type="ARBA" id="ARBA00023002"/>
    </source>
</evidence>
<reference evidence="3 5" key="1">
    <citation type="submission" date="2013-02" db="EMBL/GenBank/DDBJ databases">
        <title>The Genome Sequence of Enterococcus moraviensis BAA-383.</title>
        <authorList>
            <consortium name="The Broad Institute Genome Sequencing Platform"/>
            <consortium name="The Broad Institute Genome Sequencing Center for Infectious Disease"/>
            <person name="Earl A.M."/>
            <person name="Gilmore M.S."/>
            <person name="Lebreton F."/>
            <person name="Walker B."/>
            <person name="Young S.K."/>
            <person name="Zeng Q."/>
            <person name="Gargeya S."/>
            <person name="Fitzgerald M."/>
            <person name="Haas B."/>
            <person name="Abouelleil A."/>
            <person name="Alvarado L."/>
            <person name="Arachchi H.M."/>
            <person name="Berlin A.M."/>
            <person name="Chapman S.B."/>
            <person name="Dewar J."/>
            <person name="Goldberg J."/>
            <person name="Griggs A."/>
            <person name="Gujja S."/>
            <person name="Hansen M."/>
            <person name="Howarth C."/>
            <person name="Imamovic A."/>
            <person name="Larimer J."/>
            <person name="McCowan C."/>
            <person name="Murphy C."/>
            <person name="Neiman D."/>
            <person name="Pearson M."/>
            <person name="Priest M."/>
            <person name="Roberts A."/>
            <person name="Saif S."/>
            <person name="Shea T."/>
            <person name="Sisk P."/>
            <person name="Sykes S."/>
            <person name="Wortman J."/>
            <person name="Nusbaum C."/>
            <person name="Birren B."/>
        </authorList>
    </citation>
    <scope>NUCLEOTIDE SEQUENCE [LARGE SCALE GENOMIC DNA]</scope>
    <source>
        <strain evidence="3 5">ATCC BAA-383</strain>
    </source>
</reference>
<dbReference type="STRING" id="155617.RV09_GL001978"/>
<dbReference type="GO" id="GO:0016616">
    <property type="term" value="F:oxidoreductase activity, acting on the CH-OH group of donors, NAD or NADP as acceptor"/>
    <property type="evidence" value="ECO:0007669"/>
    <property type="project" value="TreeGrafter"/>
</dbReference>
<dbReference type="Gene3D" id="3.40.50.720">
    <property type="entry name" value="NAD(P)-binding Rossmann-like Domain"/>
    <property type="match status" value="1"/>
</dbReference>
<evidence type="ECO:0000313" key="5">
    <source>
        <dbReference type="Proteomes" id="UP000013781"/>
    </source>
</evidence>
<evidence type="ECO:0000313" key="3">
    <source>
        <dbReference type="EMBL" id="EOH98388.1"/>
    </source>
</evidence>
<dbReference type="Proteomes" id="UP000013781">
    <property type="component" value="Unassembled WGS sequence"/>
</dbReference>
<evidence type="ECO:0000313" key="4">
    <source>
        <dbReference type="EMBL" id="EOT71749.1"/>
    </source>
</evidence>
<dbReference type="AlphaFoldDB" id="R2QT68"/>
<dbReference type="PANTHER" id="PTHR42760:SF115">
    <property type="entry name" value="3-OXOACYL-[ACYL-CARRIER-PROTEIN] REDUCTASE FABG"/>
    <property type="match status" value="1"/>
</dbReference>
<dbReference type="EMBL" id="ASWB01000002">
    <property type="protein sequence ID" value="EOT71749.1"/>
    <property type="molecule type" value="Genomic_DNA"/>
</dbReference>
<dbReference type="Pfam" id="PF13561">
    <property type="entry name" value="adh_short_C2"/>
    <property type="match status" value="1"/>
</dbReference>
<evidence type="ECO:0000256" key="1">
    <source>
        <dbReference type="ARBA" id="ARBA00006484"/>
    </source>
</evidence>
<dbReference type="CDD" id="cd05233">
    <property type="entry name" value="SDR_c"/>
    <property type="match status" value="1"/>
</dbReference>
<gene>
    <name evidence="4" type="ORF">I586_01556</name>
    <name evidence="3" type="ORF">UAY_02345</name>
</gene>
<dbReference type="InterPro" id="IPR002347">
    <property type="entry name" value="SDR_fam"/>
</dbReference>
<reference evidence="4 6" key="2">
    <citation type="submission" date="2013-03" db="EMBL/GenBank/DDBJ databases">
        <title>The Genome Sequence of Enterococcus moraviensis BAA-383 (PacBio/Illumina hybrid assembly).</title>
        <authorList>
            <consortium name="The Broad Institute Genomics Platform"/>
            <consortium name="The Broad Institute Genome Sequencing Center for Infectious Disease"/>
            <person name="Earl A."/>
            <person name="Russ C."/>
            <person name="Gilmore M."/>
            <person name="Surin D."/>
            <person name="Walker B."/>
            <person name="Young S."/>
            <person name="Zeng Q."/>
            <person name="Gargeya S."/>
            <person name="Fitzgerald M."/>
            <person name="Haas B."/>
            <person name="Abouelleil A."/>
            <person name="Allen A.W."/>
            <person name="Alvarado L."/>
            <person name="Arachchi H.M."/>
            <person name="Berlin A.M."/>
            <person name="Chapman S.B."/>
            <person name="Gainer-Dewar J."/>
            <person name="Goldberg J."/>
            <person name="Griggs A."/>
            <person name="Gujja S."/>
            <person name="Hansen M."/>
            <person name="Howarth C."/>
            <person name="Imamovic A."/>
            <person name="Ireland A."/>
            <person name="Larimer J."/>
            <person name="McCowan C."/>
            <person name="Murphy C."/>
            <person name="Pearson M."/>
            <person name="Poon T.W."/>
            <person name="Priest M."/>
            <person name="Roberts A."/>
            <person name="Saif S."/>
            <person name="Shea T."/>
            <person name="Sisk P."/>
            <person name="Sykes S."/>
            <person name="Wortman J."/>
            <person name="Nusbaum C."/>
            <person name="Birren B."/>
        </authorList>
    </citation>
    <scope>NUCLEOTIDE SEQUENCE [LARGE SCALE GENOMIC DNA]</scope>
    <source>
        <strain evidence="4 6">ATCC BAA-383</strain>
    </source>
</reference>
<dbReference type="InterPro" id="IPR036291">
    <property type="entry name" value="NAD(P)-bd_dom_sf"/>
</dbReference>
<evidence type="ECO:0008006" key="7">
    <source>
        <dbReference type="Google" id="ProtNLM"/>
    </source>
</evidence>
<evidence type="ECO:0000313" key="6">
    <source>
        <dbReference type="Proteomes" id="UP000014157"/>
    </source>
</evidence>
<keyword evidence="2" id="KW-0560">Oxidoreductase</keyword>
<dbReference type="eggNOG" id="COG4221">
    <property type="taxonomic scope" value="Bacteria"/>
</dbReference>
<dbReference type="HOGENOM" id="CLU_010194_1_0_9"/>
<dbReference type="EMBL" id="AJAS01000017">
    <property type="protein sequence ID" value="EOH98388.1"/>
    <property type="molecule type" value="Genomic_DNA"/>
</dbReference>
<comment type="similarity">
    <text evidence="1">Belongs to the short-chain dehydrogenases/reductases (SDR) family.</text>
</comment>
<dbReference type="PRINTS" id="PR00080">
    <property type="entry name" value="SDRFAMILY"/>
</dbReference>
<comment type="caution">
    <text evidence="3">The sequence shown here is derived from an EMBL/GenBank/DDBJ whole genome shotgun (WGS) entry which is preliminary data.</text>
</comment>
<name>R2QT68_9ENTE</name>
<keyword evidence="6" id="KW-1185">Reference proteome</keyword>
<sequence>MTVHYSGFFMNRLLGKVMLITEAHSRIGSTTAKSAAEEGAIIVCTGKQLDKLSPLISAVTQTGGIISAYQHDVSSRVSWKNVISDVIASYGKIDILVNTAGISSPKMSLELSLDDCKKIQGIDINSFVYGLNEVIPSMIKNGGGSIINVSTVEGLVDLPTSSPYAAVQDVIRSLSLDVAFEYANHNIRVNSICPGIIDTPIIETTFPKIRPDYKKSIQFPYLGKPEDIVNGIIYLSCDESSFVTGAKLVIDGDRITN</sequence>
<dbReference type="PATRIC" id="fig|1158609.3.peg.2294"/>
<dbReference type="GO" id="GO:0008206">
    <property type="term" value="P:bile acid metabolic process"/>
    <property type="evidence" value="ECO:0007669"/>
    <property type="project" value="UniProtKB-ARBA"/>
</dbReference>
<dbReference type="PRINTS" id="PR00081">
    <property type="entry name" value="GDHRDH"/>
</dbReference>
<proteinExistence type="inferred from homology"/>
<organism evidence="3 5">
    <name type="scientific">Enterococcus moraviensis ATCC BAA-383</name>
    <dbReference type="NCBI Taxonomy" id="1158609"/>
    <lineage>
        <taxon>Bacteria</taxon>
        <taxon>Bacillati</taxon>
        <taxon>Bacillota</taxon>
        <taxon>Bacilli</taxon>
        <taxon>Lactobacillales</taxon>
        <taxon>Enterococcaceae</taxon>
        <taxon>Enterococcus</taxon>
    </lineage>
</organism>
<dbReference type="SUPFAM" id="SSF51735">
    <property type="entry name" value="NAD(P)-binding Rossmann-fold domains"/>
    <property type="match status" value="1"/>
</dbReference>
<dbReference type="Proteomes" id="UP000014157">
    <property type="component" value="Unassembled WGS sequence"/>
</dbReference>
<protein>
    <recommendedName>
        <fullName evidence="7">Short chain dehydrogenase</fullName>
    </recommendedName>
</protein>